<dbReference type="STRING" id="1387353.BSF38_04994"/>
<keyword evidence="2" id="KW-0472">Membrane</keyword>
<evidence type="ECO:0000256" key="1">
    <source>
        <dbReference type="SAM" id="MobiDB-lite"/>
    </source>
</evidence>
<keyword evidence="2" id="KW-1133">Transmembrane helix</keyword>
<gene>
    <name evidence="3" type="ORF">BSF38_04994</name>
</gene>
<evidence type="ECO:0000256" key="2">
    <source>
        <dbReference type="SAM" id="Phobius"/>
    </source>
</evidence>
<dbReference type="Proteomes" id="UP000186309">
    <property type="component" value="Chromosome"/>
</dbReference>
<proteinExistence type="predicted"/>
<organism evidence="3 4">
    <name type="scientific">Paludisphaera borealis</name>
    <dbReference type="NCBI Taxonomy" id="1387353"/>
    <lineage>
        <taxon>Bacteria</taxon>
        <taxon>Pseudomonadati</taxon>
        <taxon>Planctomycetota</taxon>
        <taxon>Planctomycetia</taxon>
        <taxon>Isosphaerales</taxon>
        <taxon>Isosphaeraceae</taxon>
        <taxon>Paludisphaera</taxon>
    </lineage>
</organism>
<sequence length="99" mass="10346">MSRLRSSRASKASTSSASRSSTPARQRGVLVQAPKSDIYVALLGISLAAILIGCLLLILLLGRYEFKVKVAAADQRPTAVSLASHLVDVTPTPLSPSTA</sequence>
<feature type="transmembrane region" description="Helical" evidence="2">
    <location>
        <begin position="38"/>
        <end position="61"/>
    </location>
</feature>
<feature type="region of interest" description="Disordered" evidence="1">
    <location>
        <begin position="1"/>
        <end position="26"/>
    </location>
</feature>
<dbReference type="AlphaFoldDB" id="A0A1U7CWV4"/>
<feature type="compositionally biased region" description="Low complexity" evidence="1">
    <location>
        <begin position="9"/>
        <end position="26"/>
    </location>
</feature>
<evidence type="ECO:0000313" key="3">
    <source>
        <dbReference type="EMBL" id="APW63427.1"/>
    </source>
</evidence>
<name>A0A1U7CWV4_9BACT</name>
<reference evidence="4" key="1">
    <citation type="submission" date="2016-12" db="EMBL/GenBank/DDBJ databases">
        <title>Comparative genomics of four Isosphaeraceae planctomycetes: a common pool of plasmids and glycoside hydrolase genes.</title>
        <authorList>
            <person name="Ivanova A."/>
        </authorList>
    </citation>
    <scope>NUCLEOTIDE SEQUENCE [LARGE SCALE GENOMIC DNA]</scope>
    <source>
        <strain evidence="4">PX4</strain>
    </source>
</reference>
<protein>
    <submittedName>
        <fullName evidence="3">Uncharacterized protein</fullName>
    </submittedName>
</protein>
<accession>A0A1U7CWV4</accession>
<keyword evidence="2" id="KW-0812">Transmembrane</keyword>
<dbReference type="KEGG" id="pbor:BSF38_04994"/>
<keyword evidence="4" id="KW-1185">Reference proteome</keyword>
<dbReference type="RefSeq" id="WP_076349766.1">
    <property type="nucleotide sequence ID" value="NZ_CP019082.1"/>
</dbReference>
<dbReference type="EMBL" id="CP019082">
    <property type="protein sequence ID" value="APW63427.1"/>
    <property type="molecule type" value="Genomic_DNA"/>
</dbReference>
<evidence type="ECO:0000313" key="4">
    <source>
        <dbReference type="Proteomes" id="UP000186309"/>
    </source>
</evidence>